<evidence type="ECO:0000256" key="7">
    <source>
        <dbReference type="ARBA" id="ARBA00022723"/>
    </source>
</evidence>
<evidence type="ECO:0000313" key="21">
    <source>
        <dbReference type="EMBL" id="RHA70698.1"/>
    </source>
</evidence>
<dbReference type="Proteomes" id="UP000284962">
    <property type="component" value="Unassembled WGS sequence"/>
</dbReference>
<dbReference type="Proteomes" id="UP000261324">
    <property type="component" value="Unassembled WGS sequence"/>
</dbReference>
<feature type="binding site" evidence="11">
    <location>
        <position position="52"/>
    </location>
    <ligand>
        <name>Mg(2+)</name>
        <dbReference type="ChEBI" id="CHEBI:18420"/>
        <label>1</label>
    </ligand>
</feature>
<evidence type="ECO:0000313" key="17">
    <source>
        <dbReference type="EMBL" id="RGO47816.1"/>
    </source>
</evidence>
<dbReference type="EMBL" id="QSOI01000014">
    <property type="protein sequence ID" value="RGI83395.1"/>
    <property type="molecule type" value="Genomic_DNA"/>
</dbReference>
<dbReference type="Proteomes" id="UP000260664">
    <property type="component" value="Unassembled WGS sequence"/>
</dbReference>
<evidence type="ECO:0000256" key="4">
    <source>
        <dbReference type="ARBA" id="ARBA00011245"/>
    </source>
</evidence>
<evidence type="ECO:0000313" key="32">
    <source>
        <dbReference type="Proteomes" id="UP000261208"/>
    </source>
</evidence>
<dbReference type="RefSeq" id="WP_005331130.1">
    <property type="nucleotide sequence ID" value="NZ_AP031430.1"/>
</dbReference>
<comment type="function">
    <text evidence="2 11">Endonuclease that specifically degrades the RNA of RNA-DNA hybrids.</text>
</comment>
<dbReference type="CDD" id="cd09278">
    <property type="entry name" value="RNase_HI_prokaryote_like"/>
    <property type="match status" value="1"/>
</dbReference>
<dbReference type="PROSITE" id="PS50879">
    <property type="entry name" value="RNASE_H_1"/>
    <property type="match status" value="1"/>
</dbReference>
<dbReference type="EMBL" id="CABHNI010000027">
    <property type="protein sequence ID" value="VUX06554.1"/>
    <property type="molecule type" value="Genomic_DNA"/>
</dbReference>
<dbReference type="Proteomes" id="UP000284883">
    <property type="component" value="Unassembled WGS sequence"/>
</dbReference>
<dbReference type="Pfam" id="PF00075">
    <property type="entry name" value="RNase_H"/>
    <property type="match status" value="1"/>
</dbReference>
<evidence type="ECO:0000313" key="43">
    <source>
        <dbReference type="Proteomes" id="UP000285981"/>
    </source>
</evidence>
<evidence type="ECO:0000313" key="26">
    <source>
        <dbReference type="EMBL" id="RHL89794.1"/>
    </source>
</evidence>
<dbReference type="Proteomes" id="UP000261055">
    <property type="component" value="Unassembled WGS sequence"/>
</dbReference>
<evidence type="ECO:0000313" key="18">
    <source>
        <dbReference type="EMBL" id="RGS73589.1"/>
    </source>
</evidence>
<evidence type="ECO:0000256" key="9">
    <source>
        <dbReference type="ARBA" id="ARBA00022801"/>
    </source>
</evidence>
<comment type="catalytic activity">
    <reaction evidence="1 11">
        <text>Endonucleolytic cleavage to 5'-phosphomonoester.</text>
        <dbReference type="EC" id="3.1.26.4"/>
    </reaction>
</comment>
<evidence type="ECO:0000313" key="44">
    <source>
        <dbReference type="Proteomes" id="UP000358366"/>
    </source>
</evidence>
<dbReference type="Proteomes" id="UP000285652">
    <property type="component" value="Unassembled WGS sequence"/>
</dbReference>
<dbReference type="FunFam" id="3.30.420.10:FF:000089">
    <property type="entry name" value="Ribonuclease H"/>
    <property type="match status" value="1"/>
</dbReference>
<dbReference type="PANTHER" id="PTHR10642">
    <property type="entry name" value="RIBONUCLEASE H1"/>
    <property type="match status" value="1"/>
</dbReference>
<dbReference type="Proteomes" id="UP000260841">
    <property type="component" value="Unassembled WGS sequence"/>
</dbReference>
<dbReference type="EMBL" id="QRPD01000002">
    <property type="protein sequence ID" value="RHL89794.1"/>
    <property type="molecule type" value="Genomic_DNA"/>
</dbReference>
<organism evidence="15 33">
    <name type="scientific">Dorea formicigenerans</name>
    <dbReference type="NCBI Taxonomy" id="39486"/>
    <lineage>
        <taxon>Bacteria</taxon>
        <taxon>Bacillati</taxon>
        <taxon>Bacillota</taxon>
        <taxon>Clostridia</taxon>
        <taxon>Lachnospirales</taxon>
        <taxon>Lachnospiraceae</taxon>
        <taxon>Dorea</taxon>
    </lineage>
</organism>
<dbReference type="EMBL" id="QRHN01000001">
    <property type="protein sequence ID" value="RHF80985.1"/>
    <property type="molecule type" value="Genomic_DNA"/>
</dbReference>
<keyword evidence="8 11" id="KW-0255">Endonuclease</keyword>
<dbReference type="InterPro" id="IPR050092">
    <property type="entry name" value="RNase_H"/>
</dbReference>
<evidence type="ECO:0000313" key="36">
    <source>
        <dbReference type="Proteomes" id="UP000284152"/>
    </source>
</evidence>
<dbReference type="EMBL" id="QRVU01000003">
    <property type="protein sequence ID" value="RGS73589.1"/>
    <property type="molecule type" value="Genomic_DNA"/>
</dbReference>
<dbReference type="Proteomes" id="UP000284152">
    <property type="component" value="Unassembled WGS sequence"/>
</dbReference>
<dbReference type="InterPro" id="IPR022892">
    <property type="entry name" value="RNaseHI"/>
</dbReference>
<keyword evidence="9 11" id="KW-0378">Hydrolase</keyword>
<keyword evidence="11" id="KW-0963">Cytoplasm</keyword>
<dbReference type="Proteomes" id="UP000283325">
    <property type="component" value="Unassembled WGS sequence"/>
</dbReference>
<evidence type="ECO:0000313" key="40">
    <source>
        <dbReference type="Proteomes" id="UP000285642"/>
    </source>
</evidence>
<evidence type="ECO:0000313" key="15">
    <source>
        <dbReference type="EMBL" id="RGK80263.1"/>
    </source>
</evidence>
<accession>A0A3E4LD87</accession>
<dbReference type="EMBL" id="QRQQ01000013">
    <property type="protein sequence ID" value="RHN14202.1"/>
    <property type="molecule type" value="Genomic_DNA"/>
</dbReference>
<dbReference type="AlphaFoldDB" id="A0A3E4LD87"/>
<evidence type="ECO:0000313" key="19">
    <source>
        <dbReference type="EMBL" id="RGW53981.1"/>
    </source>
</evidence>
<dbReference type="Proteomes" id="UP000285981">
    <property type="component" value="Unassembled WGS sequence"/>
</dbReference>
<evidence type="ECO:0000313" key="41">
    <source>
        <dbReference type="Proteomes" id="UP000285652"/>
    </source>
</evidence>
<dbReference type="HAMAP" id="MF_00042">
    <property type="entry name" value="RNase_H"/>
    <property type="match status" value="1"/>
</dbReference>
<keyword evidence="6 11" id="KW-0540">Nuclease</keyword>
<dbReference type="PANTHER" id="PTHR10642:SF26">
    <property type="entry name" value="RIBONUCLEASE H1"/>
    <property type="match status" value="1"/>
</dbReference>
<dbReference type="EMBL" id="QSVB01000003">
    <property type="protein sequence ID" value="RGN92500.1"/>
    <property type="molecule type" value="Genomic_DNA"/>
</dbReference>
<evidence type="ECO:0000256" key="1">
    <source>
        <dbReference type="ARBA" id="ARBA00000077"/>
    </source>
</evidence>
<dbReference type="EMBL" id="QSRA01000021">
    <property type="protein sequence ID" value="RGK80263.1"/>
    <property type="molecule type" value="Genomic_DNA"/>
</dbReference>
<evidence type="ECO:0000313" key="33">
    <source>
        <dbReference type="Proteomes" id="UP000261324"/>
    </source>
</evidence>
<evidence type="ECO:0000313" key="34">
    <source>
        <dbReference type="Proteomes" id="UP000266376"/>
    </source>
</evidence>
<feature type="binding site" evidence="11">
    <location>
        <position position="139"/>
    </location>
    <ligand>
        <name>Mg(2+)</name>
        <dbReference type="ChEBI" id="CHEBI:18420"/>
        <label>2</label>
    </ligand>
</feature>
<evidence type="ECO:0000256" key="6">
    <source>
        <dbReference type="ARBA" id="ARBA00022722"/>
    </source>
</evidence>
<dbReference type="EMBL" id="QSQQ01000018">
    <property type="protein sequence ID" value="RGK45913.1"/>
    <property type="molecule type" value="Genomic_DNA"/>
</dbReference>
<evidence type="ECO:0000313" key="16">
    <source>
        <dbReference type="EMBL" id="RGN92500.1"/>
    </source>
</evidence>
<dbReference type="Proteomes" id="UP000261208">
    <property type="component" value="Unassembled WGS sequence"/>
</dbReference>
<protein>
    <recommendedName>
        <fullName evidence="5 11">Ribonuclease H</fullName>
        <shortName evidence="11">RNase H</shortName>
        <ecNumber evidence="5 11">3.1.26.4</ecNumber>
    </recommendedName>
</protein>
<dbReference type="Proteomes" id="UP000285642">
    <property type="component" value="Unassembled WGS sequence"/>
</dbReference>
<evidence type="ECO:0000259" key="12">
    <source>
        <dbReference type="PROSITE" id="PS50879"/>
    </source>
</evidence>
<dbReference type="SUPFAM" id="SSF53098">
    <property type="entry name" value="Ribonuclease H-like"/>
    <property type="match status" value="1"/>
</dbReference>
<feature type="binding site" evidence="11">
    <location>
        <position position="74"/>
    </location>
    <ligand>
        <name>Mg(2+)</name>
        <dbReference type="ChEBI" id="CHEBI:18420"/>
        <label>1</label>
    </ligand>
</feature>
<dbReference type="GO" id="GO:0004523">
    <property type="term" value="F:RNA-DNA hybrid ribonuclease activity"/>
    <property type="evidence" value="ECO:0007669"/>
    <property type="project" value="UniProtKB-UniRule"/>
</dbReference>
<gene>
    <name evidence="11 28" type="primary">rnhA</name>
    <name evidence="28" type="ORF">DFSSTS7063_01446</name>
    <name evidence="25" type="ORF">DW054_10260</name>
    <name evidence="24" type="ORF">DW658_01680</name>
    <name evidence="23" type="ORF">DW860_00295</name>
    <name evidence="22" type="ORF">DW885_03395</name>
    <name evidence="21" type="ORF">DW924_06745</name>
    <name evidence="20" type="ORF">DW957_04170</name>
    <name evidence="19" type="ORF">DWV67_06980</name>
    <name evidence="18" type="ORF">DWX78_01060</name>
    <name evidence="27" type="ORF">DWZ24_12875</name>
    <name evidence="26" type="ORF">DWZ98_03040</name>
    <name evidence="17" type="ORF">DXB12_13430</name>
    <name evidence="16" type="ORF">DXB36_03735</name>
    <name evidence="15" type="ORF">DXC93_13490</name>
    <name evidence="14" type="ORF">DXD10_12725</name>
    <name evidence="13" type="ORF">DXD84_11210</name>
</gene>
<dbReference type="Gene3D" id="3.30.420.10">
    <property type="entry name" value="Ribonuclease H-like superfamily/Ribonuclease H"/>
    <property type="match status" value="1"/>
</dbReference>
<keyword evidence="10 11" id="KW-0460">Magnesium</keyword>
<name>A0A3E4LD87_9FIRM</name>
<keyword evidence="7 11" id="KW-0479">Metal-binding</keyword>
<reference evidence="28 44" key="2">
    <citation type="submission" date="2019-07" db="EMBL/GenBank/DDBJ databases">
        <authorList>
            <person name="Hibberd C M."/>
            <person name="Gehrig L. J."/>
            <person name="Chang H.-W."/>
            <person name="Venkatesh S."/>
        </authorList>
    </citation>
    <scope>NUCLEOTIDE SEQUENCE [LARGE SCALE GENOMIC DNA]</scope>
    <source>
        <strain evidence="28">Dorea_formicigenerans_SSTS_Bg7063</strain>
    </source>
</reference>
<evidence type="ECO:0000256" key="8">
    <source>
        <dbReference type="ARBA" id="ARBA00022759"/>
    </source>
</evidence>
<evidence type="ECO:0000313" key="23">
    <source>
        <dbReference type="EMBL" id="RHC10515.1"/>
    </source>
</evidence>
<evidence type="ECO:0000313" key="28">
    <source>
        <dbReference type="EMBL" id="VUX06554.1"/>
    </source>
</evidence>
<dbReference type="InterPro" id="IPR036397">
    <property type="entry name" value="RNaseH_sf"/>
</dbReference>
<keyword evidence="31" id="KW-1185">Reference proteome</keyword>
<evidence type="ECO:0000313" key="14">
    <source>
        <dbReference type="EMBL" id="RGK45913.1"/>
    </source>
</evidence>
<dbReference type="Proteomes" id="UP000285666">
    <property type="component" value="Unassembled WGS sequence"/>
</dbReference>
<evidence type="ECO:0000313" key="27">
    <source>
        <dbReference type="EMBL" id="RHN14202.1"/>
    </source>
</evidence>
<evidence type="ECO:0000256" key="10">
    <source>
        <dbReference type="ARBA" id="ARBA00022842"/>
    </source>
</evidence>
<reference evidence="29 30" key="1">
    <citation type="submission" date="2018-08" db="EMBL/GenBank/DDBJ databases">
        <title>A genome reference for cultivated species of the human gut microbiota.</title>
        <authorList>
            <person name="Zou Y."/>
            <person name="Xue W."/>
            <person name="Luo G."/>
        </authorList>
    </citation>
    <scope>NUCLEOTIDE SEQUENCE [LARGE SCALE GENOMIC DNA]</scope>
    <source>
        <strain evidence="19 34">AF12-11</strain>
        <strain evidence="18 43">AF21-25</strain>
        <strain evidence="27 41">AF31-13BH</strain>
        <strain evidence="26 35">AF36-1BH</strain>
        <strain evidence="25 36">AF42-21</strain>
        <strain evidence="24 42">AM23-7AC</strain>
        <strain evidence="23 37">AM37-5</strain>
        <strain evidence="22 38">AM40-15AC</strain>
        <strain evidence="21 40">AM42-8</strain>
        <strain evidence="20 39">AM46-16</strain>
        <strain evidence="17 31">OM02-12</strain>
        <strain evidence="16 30">OM03-2</strain>
        <strain evidence="15 33">TF09-3</strain>
        <strain evidence="14 32">TF11-11</strain>
        <strain evidence="13 29">TM09-19AC</strain>
    </source>
</reference>
<feature type="domain" description="RNase H type-1" evidence="12">
    <location>
        <begin position="1"/>
        <end position="147"/>
    </location>
</feature>
<evidence type="ECO:0000256" key="3">
    <source>
        <dbReference type="ARBA" id="ARBA00005300"/>
    </source>
</evidence>
<dbReference type="InterPro" id="IPR012337">
    <property type="entry name" value="RNaseH-like_sf"/>
</dbReference>
<dbReference type="NCBIfam" id="NF001236">
    <property type="entry name" value="PRK00203.1"/>
    <property type="match status" value="1"/>
</dbReference>
<evidence type="ECO:0000313" key="39">
    <source>
        <dbReference type="Proteomes" id="UP000284962"/>
    </source>
</evidence>
<sequence>MLVSIYTDGAARGNPDGPGGYGTILEYVDSKGELHIKELSKGYEKTTNNRMELMAVIAGLEALNRPCDVKLYSDSKYVVDAFNQNWIGGWLKKGWKRGKNEPVKNVDLWKRLLEAKEPHNVTFIWVKGHDGHPQNERCDELATSAADAMR</sequence>
<evidence type="ECO:0000313" key="31">
    <source>
        <dbReference type="Proteomes" id="UP000261055"/>
    </source>
</evidence>
<dbReference type="EMBL" id="QSAJ01000013">
    <property type="protein sequence ID" value="RGW53981.1"/>
    <property type="molecule type" value="Genomic_DNA"/>
</dbReference>
<dbReference type="EMBL" id="QSEW01000003">
    <property type="protein sequence ID" value="RHA01208.1"/>
    <property type="molecule type" value="Genomic_DNA"/>
</dbReference>
<dbReference type="Proteomes" id="UP000266376">
    <property type="component" value="Unassembled WGS sequence"/>
</dbReference>
<comment type="subcellular location">
    <subcellularLocation>
        <location evidence="11">Cytoplasm</location>
    </subcellularLocation>
</comment>
<dbReference type="EMBL" id="QSGQ01000001">
    <property type="protein sequence ID" value="RHB43069.1"/>
    <property type="molecule type" value="Genomic_DNA"/>
</dbReference>
<evidence type="ECO:0000256" key="2">
    <source>
        <dbReference type="ARBA" id="ARBA00004065"/>
    </source>
</evidence>
<dbReference type="EMBL" id="QSHK01000001">
    <property type="protein sequence ID" value="RHC10515.1"/>
    <property type="molecule type" value="Genomic_DNA"/>
</dbReference>
<evidence type="ECO:0000256" key="5">
    <source>
        <dbReference type="ARBA" id="ARBA00012180"/>
    </source>
</evidence>
<comment type="cofactor">
    <cofactor evidence="11">
        <name>Mg(2+)</name>
        <dbReference type="ChEBI" id="CHEBI:18420"/>
    </cofactor>
    <text evidence="11">Binds 1 Mg(2+) ion per subunit. May bind a second metal ion at a regulatory site, or after substrate binding.</text>
</comment>
<feature type="binding site" evidence="11">
    <location>
        <position position="8"/>
    </location>
    <ligand>
        <name>Mg(2+)</name>
        <dbReference type="ChEBI" id="CHEBI:18420"/>
        <label>2</label>
    </ligand>
</feature>
<proteinExistence type="inferred from homology"/>
<dbReference type="InterPro" id="IPR002156">
    <property type="entry name" value="RNaseH_domain"/>
</dbReference>
<evidence type="ECO:0000313" key="42">
    <source>
        <dbReference type="Proteomes" id="UP000285666"/>
    </source>
</evidence>
<dbReference type="GO" id="GO:0043137">
    <property type="term" value="P:DNA replication, removal of RNA primer"/>
    <property type="evidence" value="ECO:0007669"/>
    <property type="project" value="TreeGrafter"/>
</dbReference>
<evidence type="ECO:0000313" key="24">
    <source>
        <dbReference type="EMBL" id="RHF80985.1"/>
    </source>
</evidence>
<dbReference type="GO" id="GO:0005737">
    <property type="term" value="C:cytoplasm"/>
    <property type="evidence" value="ECO:0007669"/>
    <property type="project" value="UniProtKB-SubCell"/>
</dbReference>
<evidence type="ECO:0000313" key="37">
    <source>
        <dbReference type="Proteomes" id="UP000284742"/>
    </source>
</evidence>
<evidence type="ECO:0000313" key="29">
    <source>
        <dbReference type="Proteomes" id="UP000260664"/>
    </source>
</evidence>
<feature type="binding site" evidence="11">
    <location>
        <position position="8"/>
    </location>
    <ligand>
        <name>Mg(2+)</name>
        <dbReference type="ChEBI" id="CHEBI:18420"/>
        <label>1</label>
    </ligand>
</feature>
<comment type="subunit">
    <text evidence="4 11">Monomer.</text>
</comment>
<dbReference type="GO" id="GO:0003676">
    <property type="term" value="F:nucleic acid binding"/>
    <property type="evidence" value="ECO:0007669"/>
    <property type="project" value="InterPro"/>
</dbReference>
<evidence type="ECO:0000313" key="25">
    <source>
        <dbReference type="EMBL" id="RHK62383.1"/>
    </source>
</evidence>
<evidence type="ECO:0000313" key="22">
    <source>
        <dbReference type="EMBL" id="RHB43069.1"/>
    </source>
</evidence>
<evidence type="ECO:0000313" key="35">
    <source>
        <dbReference type="Proteomes" id="UP000283325"/>
    </source>
</evidence>
<dbReference type="EMBL" id="QSVQ01000019">
    <property type="protein sequence ID" value="RGO47816.1"/>
    <property type="molecule type" value="Genomic_DNA"/>
</dbReference>
<dbReference type="EMBL" id="QSFS01000006">
    <property type="protein sequence ID" value="RHA70698.1"/>
    <property type="molecule type" value="Genomic_DNA"/>
</dbReference>
<evidence type="ECO:0000256" key="11">
    <source>
        <dbReference type="HAMAP-Rule" id="MF_00042"/>
    </source>
</evidence>
<dbReference type="Proteomes" id="UP000358366">
    <property type="component" value="Unassembled WGS sequence"/>
</dbReference>
<evidence type="ECO:0000313" key="38">
    <source>
        <dbReference type="Proteomes" id="UP000284883"/>
    </source>
</evidence>
<evidence type="ECO:0000313" key="13">
    <source>
        <dbReference type="EMBL" id="RGI83395.1"/>
    </source>
</evidence>
<comment type="similarity">
    <text evidence="3 11">Belongs to the RNase H family.</text>
</comment>
<dbReference type="GO" id="GO:0000287">
    <property type="term" value="F:magnesium ion binding"/>
    <property type="evidence" value="ECO:0007669"/>
    <property type="project" value="UniProtKB-UniRule"/>
</dbReference>
<dbReference type="Proteomes" id="UP000284742">
    <property type="component" value="Unassembled WGS sequence"/>
</dbReference>
<evidence type="ECO:0000313" key="20">
    <source>
        <dbReference type="EMBL" id="RHA01208.1"/>
    </source>
</evidence>
<dbReference type="EMBL" id="QRNS01000015">
    <property type="protein sequence ID" value="RHK62383.1"/>
    <property type="molecule type" value="Genomic_DNA"/>
</dbReference>
<evidence type="ECO:0000313" key="30">
    <source>
        <dbReference type="Proteomes" id="UP000260841"/>
    </source>
</evidence>
<dbReference type="GeneID" id="92864557"/>
<dbReference type="EC" id="3.1.26.4" evidence="5 11"/>